<protein>
    <submittedName>
        <fullName evidence="3">Uncharacterized protein</fullName>
    </submittedName>
</protein>
<proteinExistence type="predicted"/>
<sequence>MGGGGVRKSMKLLLVLALVAAAAHGTRAARPAPGTRGGAATRAASRSLLSRPGPSCCTHDGNTVRNGCCPRPLPP</sequence>
<evidence type="ECO:0000313" key="4">
    <source>
        <dbReference type="Proteomes" id="UP000032180"/>
    </source>
</evidence>
<keyword evidence="2" id="KW-0732">Signal</keyword>
<name>A0A0D9VY81_9ORYZ</name>
<feature type="compositionally biased region" description="Low complexity" evidence="1">
    <location>
        <begin position="25"/>
        <end position="53"/>
    </location>
</feature>
<dbReference type="Gramene" id="LPERR03G26590.1">
    <property type="protein sequence ID" value="LPERR03G26590.1"/>
    <property type="gene ID" value="LPERR03G26590"/>
</dbReference>
<feature type="region of interest" description="Disordered" evidence="1">
    <location>
        <begin position="25"/>
        <end position="56"/>
    </location>
</feature>
<accession>A0A0D9VY81</accession>
<organism evidence="3 4">
    <name type="scientific">Leersia perrieri</name>
    <dbReference type="NCBI Taxonomy" id="77586"/>
    <lineage>
        <taxon>Eukaryota</taxon>
        <taxon>Viridiplantae</taxon>
        <taxon>Streptophyta</taxon>
        <taxon>Embryophyta</taxon>
        <taxon>Tracheophyta</taxon>
        <taxon>Spermatophyta</taxon>
        <taxon>Magnoliopsida</taxon>
        <taxon>Liliopsida</taxon>
        <taxon>Poales</taxon>
        <taxon>Poaceae</taxon>
        <taxon>BOP clade</taxon>
        <taxon>Oryzoideae</taxon>
        <taxon>Oryzeae</taxon>
        <taxon>Oryzinae</taxon>
        <taxon>Leersia</taxon>
    </lineage>
</organism>
<feature type="chain" id="PRO_5002348486" evidence="2">
    <location>
        <begin position="29"/>
        <end position="75"/>
    </location>
</feature>
<feature type="signal peptide" evidence="2">
    <location>
        <begin position="1"/>
        <end position="28"/>
    </location>
</feature>
<dbReference type="eggNOG" id="ENOG502R1VG">
    <property type="taxonomic scope" value="Eukaryota"/>
</dbReference>
<evidence type="ECO:0000313" key="3">
    <source>
        <dbReference type="EnsemblPlants" id="LPERR03G26590.1"/>
    </source>
</evidence>
<evidence type="ECO:0000256" key="1">
    <source>
        <dbReference type="SAM" id="MobiDB-lite"/>
    </source>
</evidence>
<reference evidence="4" key="2">
    <citation type="submission" date="2013-12" db="EMBL/GenBank/DDBJ databases">
        <authorList>
            <person name="Yu Y."/>
            <person name="Lee S."/>
            <person name="de Baynast K."/>
            <person name="Wissotski M."/>
            <person name="Liu L."/>
            <person name="Talag J."/>
            <person name="Goicoechea J."/>
            <person name="Angelova A."/>
            <person name="Jetty R."/>
            <person name="Kudrna D."/>
            <person name="Golser W."/>
            <person name="Rivera L."/>
            <person name="Zhang J."/>
            <person name="Wing R."/>
        </authorList>
    </citation>
    <scope>NUCLEOTIDE SEQUENCE</scope>
</reference>
<reference evidence="3" key="3">
    <citation type="submission" date="2015-04" db="UniProtKB">
        <authorList>
            <consortium name="EnsemblPlants"/>
        </authorList>
    </citation>
    <scope>IDENTIFICATION</scope>
</reference>
<dbReference type="AlphaFoldDB" id="A0A0D9VY81"/>
<reference evidence="3 4" key="1">
    <citation type="submission" date="2012-08" db="EMBL/GenBank/DDBJ databases">
        <title>Oryza genome evolution.</title>
        <authorList>
            <person name="Wing R.A."/>
        </authorList>
    </citation>
    <scope>NUCLEOTIDE SEQUENCE</scope>
</reference>
<dbReference type="EnsemblPlants" id="LPERR03G26590.1">
    <property type="protein sequence ID" value="LPERR03G26590.1"/>
    <property type="gene ID" value="LPERR03G26590"/>
</dbReference>
<dbReference type="Proteomes" id="UP000032180">
    <property type="component" value="Chromosome 3"/>
</dbReference>
<dbReference type="HOGENOM" id="CLU_190245_0_0_1"/>
<keyword evidence="4" id="KW-1185">Reference proteome</keyword>
<evidence type="ECO:0000256" key="2">
    <source>
        <dbReference type="SAM" id="SignalP"/>
    </source>
</evidence>